<evidence type="ECO:0000313" key="6">
    <source>
        <dbReference type="Proteomes" id="UP001244295"/>
    </source>
</evidence>
<evidence type="ECO:0000256" key="1">
    <source>
        <dbReference type="ARBA" id="ARBA00023015"/>
    </source>
</evidence>
<dbReference type="Proteomes" id="UP001244295">
    <property type="component" value="Unassembled WGS sequence"/>
</dbReference>
<dbReference type="SMART" id="SM00421">
    <property type="entry name" value="HTH_LUXR"/>
    <property type="match status" value="1"/>
</dbReference>
<dbReference type="PANTHER" id="PTHR44688">
    <property type="entry name" value="DNA-BINDING TRANSCRIPTIONAL ACTIVATOR DEVR_DOSR"/>
    <property type="match status" value="1"/>
</dbReference>
<keyword evidence="3" id="KW-0804">Transcription</keyword>
<dbReference type="EMBL" id="JAUSRR010000003">
    <property type="protein sequence ID" value="MDP9923213.1"/>
    <property type="molecule type" value="Genomic_DNA"/>
</dbReference>
<dbReference type="Gene3D" id="1.10.10.10">
    <property type="entry name" value="Winged helix-like DNA-binding domain superfamily/Winged helix DNA-binding domain"/>
    <property type="match status" value="1"/>
</dbReference>
<dbReference type="PRINTS" id="PR00038">
    <property type="entry name" value="HTHLUXR"/>
</dbReference>
<dbReference type="Pfam" id="PF00196">
    <property type="entry name" value="GerE"/>
    <property type="match status" value="1"/>
</dbReference>
<protein>
    <submittedName>
        <fullName evidence="5">DNA-binding CsgD family transcriptional regulator</fullName>
    </submittedName>
</protein>
<dbReference type="AlphaFoldDB" id="A0AAW8DUP8"/>
<dbReference type="GO" id="GO:0003677">
    <property type="term" value="F:DNA binding"/>
    <property type="evidence" value="ECO:0007669"/>
    <property type="project" value="UniProtKB-KW"/>
</dbReference>
<proteinExistence type="predicted"/>
<accession>A0AAW8DUP8</accession>
<dbReference type="GO" id="GO:0006355">
    <property type="term" value="P:regulation of DNA-templated transcription"/>
    <property type="evidence" value="ECO:0007669"/>
    <property type="project" value="InterPro"/>
</dbReference>
<organism evidence="5 6">
    <name type="scientific">Variovorax boronicumulans</name>
    <dbReference type="NCBI Taxonomy" id="436515"/>
    <lineage>
        <taxon>Bacteria</taxon>
        <taxon>Pseudomonadati</taxon>
        <taxon>Pseudomonadota</taxon>
        <taxon>Betaproteobacteria</taxon>
        <taxon>Burkholderiales</taxon>
        <taxon>Comamonadaceae</taxon>
        <taxon>Variovorax</taxon>
    </lineage>
</organism>
<evidence type="ECO:0000256" key="3">
    <source>
        <dbReference type="ARBA" id="ARBA00023163"/>
    </source>
</evidence>
<dbReference type="PANTHER" id="PTHR44688:SF16">
    <property type="entry name" value="DNA-BINDING TRANSCRIPTIONAL ACTIVATOR DEVR_DOSR"/>
    <property type="match status" value="1"/>
</dbReference>
<evidence type="ECO:0000259" key="4">
    <source>
        <dbReference type="SMART" id="SM00421"/>
    </source>
</evidence>
<sequence length="261" mass="28868">MRTWIPEPPAHGVEASLTQWLPMVVPVLGEPTFGARLLEAVAAALPVGSFSVYRTGVEPAIFLSGSRGMPDTTRDCWRAYLSGPIRGDRTLREASAPQLRVCHITAREVPSEHRAKVYDAHGVMERVSVVEEEPARDDALFAVNFYRHVHQRALSDAQLADFGAMGRLLMALTRKHIALARTPAADELRSRLLGLCPALTAQELEVCLRLLRGMTQDGIAADMGLAVPTVKTYRNRAFGRLGIHFRSELFALMLPERARHN</sequence>
<dbReference type="InterPro" id="IPR036388">
    <property type="entry name" value="WH-like_DNA-bd_sf"/>
</dbReference>
<keyword evidence="1" id="KW-0805">Transcription regulation</keyword>
<dbReference type="InterPro" id="IPR016032">
    <property type="entry name" value="Sig_transdc_resp-reg_C-effctor"/>
</dbReference>
<dbReference type="SUPFAM" id="SSF46894">
    <property type="entry name" value="C-terminal effector domain of the bipartite response regulators"/>
    <property type="match status" value="1"/>
</dbReference>
<dbReference type="InterPro" id="IPR000792">
    <property type="entry name" value="Tscrpt_reg_LuxR_C"/>
</dbReference>
<evidence type="ECO:0000256" key="2">
    <source>
        <dbReference type="ARBA" id="ARBA00023125"/>
    </source>
</evidence>
<feature type="domain" description="HTH luxR-type" evidence="4">
    <location>
        <begin position="196"/>
        <end position="253"/>
    </location>
</feature>
<name>A0AAW8DUP8_9BURK</name>
<evidence type="ECO:0000313" key="5">
    <source>
        <dbReference type="EMBL" id="MDP9923213.1"/>
    </source>
</evidence>
<dbReference type="RefSeq" id="WP_370869595.1">
    <property type="nucleotide sequence ID" value="NZ_JAUSRR010000003.1"/>
</dbReference>
<keyword evidence="2 5" id="KW-0238">DNA-binding</keyword>
<gene>
    <name evidence="5" type="ORF">J2W25_002234</name>
</gene>
<reference evidence="5" key="1">
    <citation type="submission" date="2023-07" db="EMBL/GenBank/DDBJ databases">
        <title>Sorghum-associated microbial communities from plants grown in Nebraska, USA.</title>
        <authorList>
            <person name="Schachtman D."/>
        </authorList>
    </citation>
    <scope>NUCLEOTIDE SEQUENCE</scope>
    <source>
        <strain evidence="5">DS2795</strain>
    </source>
</reference>
<comment type="caution">
    <text evidence="5">The sequence shown here is derived from an EMBL/GenBank/DDBJ whole genome shotgun (WGS) entry which is preliminary data.</text>
</comment>